<dbReference type="EMBL" id="BK015031">
    <property type="protein sequence ID" value="DAD87932.1"/>
    <property type="molecule type" value="Genomic_DNA"/>
</dbReference>
<organism evidence="1">
    <name type="scientific">Microviridae sp. ctfJJ5</name>
    <dbReference type="NCBI Taxonomy" id="2826739"/>
    <lineage>
        <taxon>Viruses</taxon>
        <taxon>Monodnaviria</taxon>
        <taxon>Sangervirae</taxon>
        <taxon>Phixviricota</taxon>
        <taxon>Malgrandaviricetes</taxon>
        <taxon>Petitvirales</taxon>
        <taxon>Microviridae</taxon>
    </lineage>
</organism>
<evidence type="ECO:0000313" key="1">
    <source>
        <dbReference type="EMBL" id="DAD87932.1"/>
    </source>
</evidence>
<reference evidence="1" key="1">
    <citation type="journal article" date="2021" name="Proc. Natl. Acad. Sci. U.S.A.">
        <title>A Catalog of Tens of Thousands of Viruses from Human Metagenomes Reveals Hidden Associations with Chronic Diseases.</title>
        <authorList>
            <person name="Tisza M.J."/>
            <person name="Buck C.B."/>
        </authorList>
    </citation>
    <scope>NUCLEOTIDE SEQUENCE</scope>
    <source>
        <strain evidence="1">CtfJJ5</strain>
    </source>
</reference>
<protein>
    <submittedName>
        <fullName evidence="1">Uncharacterized protein</fullName>
    </submittedName>
</protein>
<name>A0A8S5N0G1_9VIRU</name>
<accession>A0A8S5N0G1</accession>
<sequence>MFHFLSKCINMYKGIIKFIKRESLQEEFFINIGIFNRPSTAERFRKQLQDANIGYDVLLILEKL</sequence>
<proteinExistence type="predicted"/>